<keyword evidence="5" id="KW-0812">Transmembrane</keyword>
<keyword evidence="5" id="KW-0472">Membrane</keyword>
<protein>
    <submittedName>
        <fullName evidence="7">Adenine nucleotide translocase lysine methyltransferase</fullName>
    </submittedName>
    <submittedName>
        <fullName evidence="6">Protein FAM173A-like</fullName>
    </submittedName>
</protein>
<evidence type="ECO:0000313" key="9">
    <source>
        <dbReference type="Proteomes" id="UP000694397"/>
    </source>
</evidence>
<dbReference type="AlphaFoldDB" id="A0A0P7YR17"/>
<accession>A0A0P7YR17</accession>
<dbReference type="CTD" id="65990"/>
<comment type="similarity">
    <text evidence="1">Belongs to the ANT/ATPSC lysine N-methyltransferase family.</text>
</comment>
<gene>
    <name evidence="7" type="primary">ANTKMT</name>
    <name evidence="6" type="ORF">Z043_110959</name>
</gene>
<dbReference type="GeneTree" id="ENSGT00390000014771"/>
<evidence type="ECO:0000313" key="6">
    <source>
        <dbReference type="EMBL" id="KPP70229.1"/>
    </source>
</evidence>
<evidence type="ECO:0000256" key="3">
    <source>
        <dbReference type="ARBA" id="ARBA00022679"/>
    </source>
</evidence>
<dbReference type="GO" id="GO:0016279">
    <property type="term" value="F:protein-lysine N-methyltransferase activity"/>
    <property type="evidence" value="ECO:0007669"/>
    <property type="project" value="InterPro"/>
</dbReference>
<evidence type="ECO:0000256" key="4">
    <source>
        <dbReference type="ARBA" id="ARBA00022691"/>
    </source>
</evidence>
<dbReference type="InterPro" id="IPR029063">
    <property type="entry name" value="SAM-dependent_MTases_sf"/>
</dbReference>
<dbReference type="InterPro" id="IPR026170">
    <property type="entry name" value="FAM173A/B"/>
</dbReference>
<dbReference type="GO" id="GO:0032259">
    <property type="term" value="P:methylation"/>
    <property type="evidence" value="ECO:0007669"/>
    <property type="project" value="UniProtKB-KW"/>
</dbReference>
<reference evidence="7" key="3">
    <citation type="submission" date="2025-05" db="UniProtKB">
        <authorList>
            <consortium name="Ensembl"/>
        </authorList>
    </citation>
    <scope>IDENTIFICATION</scope>
</reference>
<sequence length="217" mass="23993">MDPDSPEEALPGLSDRPLGGWGLLQVAAGSGLAVYAVWAGILMPGFRRVPLRLQVPYLPASRAQVANVMSLLKGRPGGLTDLGSGDGRIVLEAYRQGFRPAVGYELNPWLVRLARFHAWRAGHYGKVSYLREDLWKVNLEQCKNISVFLAPSVLPLLQKKLLLELPTDAMVVAGRYPFPDWTVYRVEGEGVDRAWAYLIQAQRQAPPKEPTTESCIS</sequence>
<dbReference type="Ensembl" id="ENSSFOT00015076548.1">
    <property type="protein sequence ID" value="ENSSFOP00015066493.1"/>
    <property type="gene ID" value="ENSSFOG00015026035.1"/>
</dbReference>
<reference evidence="7 9" key="2">
    <citation type="submission" date="2019-04" db="EMBL/GenBank/DDBJ databases">
        <authorList>
            <consortium name="Wellcome Sanger Institute Data Sharing"/>
        </authorList>
    </citation>
    <scope>NUCLEOTIDE SEQUENCE [LARGE SCALE GENOMIC DNA]</scope>
</reference>
<dbReference type="GO" id="GO:0005739">
    <property type="term" value="C:mitochondrion"/>
    <property type="evidence" value="ECO:0007669"/>
    <property type="project" value="TreeGrafter"/>
</dbReference>
<dbReference type="GeneID" id="108942265"/>
<dbReference type="PANTHER" id="PTHR13610">
    <property type="entry name" value="METHYLTRANSFERASE DOMAIN-CONTAINING PROTEIN"/>
    <property type="match status" value="1"/>
</dbReference>
<proteinExistence type="inferred from homology"/>
<dbReference type="STRING" id="113540.ENSSFOP00015045403"/>
<organism evidence="6 8">
    <name type="scientific">Scleropages formosus</name>
    <name type="common">Asian bonytongue</name>
    <name type="synonym">Osteoglossum formosum</name>
    <dbReference type="NCBI Taxonomy" id="113540"/>
    <lineage>
        <taxon>Eukaryota</taxon>
        <taxon>Metazoa</taxon>
        <taxon>Chordata</taxon>
        <taxon>Craniata</taxon>
        <taxon>Vertebrata</taxon>
        <taxon>Euteleostomi</taxon>
        <taxon>Actinopterygii</taxon>
        <taxon>Neopterygii</taxon>
        <taxon>Teleostei</taxon>
        <taxon>Osteoglossocephala</taxon>
        <taxon>Osteoglossomorpha</taxon>
        <taxon>Osteoglossiformes</taxon>
        <taxon>Osteoglossidae</taxon>
        <taxon>Scleropages</taxon>
    </lineage>
</organism>
<dbReference type="EMBL" id="JARO02003573">
    <property type="protein sequence ID" value="KPP70229.1"/>
    <property type="molecule type" value="Genomic_DNA"/>
</dbReference>
<evidence type="ECO:0000313" key="8">
    <source>
        <dbReference type="Proteomes" id="UP000034805"/>
    </source>
</evidence>
<keyword evidence="5" id="KW-1133">Transmembrane helix</keyword>
<dbReference type="SUPFAM" id="SSF53335">
    <property type="entry name" value="S-adenosyl-L-methionine-dependent methyltransferases"/>
    <property type="match status" value="1"/>
</dbReference>
<keyword evidence="3" id="KW-0808">Transferase</keyword>
<dbReference type="KEGG" id="sfm:108942265"/>
<dbReference type="Proteomes" id="UP000034805">
    <property type="component" value="Unassembled WGS sequence"/>
</dbReference>
<keyword evidence="4" id="KW-0949">S-adenosyl-L-methionine</keyword>
<evidence type="ECO:0000256" key="5">
    <source>
        <dbReference type="SAM" id="Phobius"/>
    </source>
</evidence>
<name>A0A0P7YR17_SCLFO</name>
<dbReference type="Gene3D" id="3.40.50.150">
    <property type="entry name" value="Vaccinia Virus protein VP39"/>
    <property type="match status" value="1"/>
</dbReference>
<dbReference type="GO" id="GO:1905706">
    <property type="term" value="P:regulation of mitochondrial ATP synthesis coupled proton transport"/>
    <property type="evidence" value="ECO:0007669"/>
    <property type="project" value="TreeGrafter"/>
</dbReference>
<dbReference type="Proteomes" id="UP000694397">
    <property type="component" value="Chromosome 5"/>
</dbReference>
<evidence type="ECO:0000256" key="1">
    <source>
        <dbReference type="ARBA" id="ARBA00010633"/>
    </source>
</evidence>
<dbReference type="RefSeq" id="XP_018620968.1">
    <property type="nucleotide sequence ID" value="XM_018765452.2"/>
</dbReference>
<keyword evidence="9" id="KW-1185">Reference proteome</keyword>
<reference evidence="6 8" key="1">
    <citation type="submission" date="2015-08" db="EMBL/GenBank/DDBJ databases">
        <title>The genome of the Asian arowana (Scleropages formosus).</title>
        <authorList>
            <person name="Tan M.H."/>
            <person name="Gan H.M."/>
            <person name="Croft L.J."/>
            <person name="Austin C.M."/>
        </authorList>
    </citation>
    <scope>NUCLEOTIDE SEQUENCE [LARGE SCALE GENOMIC DNA]</scope>
    <source>
        <strain evidence="6">Aro1</strain>
    </source>
</reference>
<dbReference type="RefSeq" id="XP_018620966.1">
    <property type="nucleotide sequence ID" value="XM_018765450.2"/>
</dbReference>
<dbReference type="OrthoDB" id="66144at2759"/>
<evidence type="ECO:0000313" key="7">
    <source>
        <dbReference type="Ensembl" id="ENSSFOP00015066493.1"/>
    </source>
</evidence>
<dbReference type="PANTHER" id="PTHR13610:SF5">
    <property type="entry name" value="ADENINE NUCLEOTIDE TRANSLOCASE LYSINE N-METHYLTRANSFERASE"/>
    <property type="match status" value="1"/>
</dbReference>
<feature type="transmembrane region" description="Helical" evidence="5">
    <location>
        <begin position="20"/>
        <end position="43"/>
    </location>
</feature>
<evidence type="ECO:0000256" key="2">
    <source>
        <dbReference type="ARBA" id="ARBA00022603"/>
    </source>
</evidence>
<keyword evidence="2" id="KW-0489">Methyltransferase</keyword>
<dbReference type="RefSeq" id="XP_018620967.1">
    <property type="nucleotide sequence ID" value="XM_018765451.2"/>
</dbReference>